<evidence type="ECO:0008006" key="3">
    <source>
        <dbReference type="Google" id="ProtNLM"/>
    </source>
</evidence>
<name>A0A8T9C0D2_9HELO</name>
<comment type="caution">
    <text evidence="1">The sequence shown here is derived from an EMBL/GenBank/DDBJ whole genome shotgun (WGS) entry which is preliminary data.</text>
</comment>
<dbReference type="AlphaFoldDB" id="A0A8T9C0D2"/>
<organism evidence="1 2">
    <name type="scientific">Lachnellula suecica</name>
    <dbReference type="NCBI Taxonomy" id="602035"/>
    <lineage>
        <taxon>Eukaryota</taxon>
        <taxon>Fungi</taxon>
        <taxon>Dikarya</taxon>
        <taxon>Ascomycota</taxon>
        <taxon>Pezizomycotina</taxon>
        <taxon>Leotiomycetes</taxon>
        <taxon>Helotiales</taxon>
        <taxon>Lachnaceae</taxon>
        <taxon>Lachnellula</taxon>
    </lineage>
</organism>
<dbReference type="PANTHER" id="PTHR38048:SF2">
    <property type="entry name" value="HEMERYTHRIN-LIKE DOMAIN-CONTAINING PROTEIN"/>
    <property type="match status" value="1"/>
</dbReference>
<keyword evidence="2" id="KW-1185">Reference proteome</keyword>
<dbReference type="EMBL" id="QGMK01001069">
    <property type="protein sequence ID" value="TVY73472.1"/>
    <property type="molecule type" value="Genomic_DNA"/>
</dbReference>
<protein>
    <recommendedName>
        <fullName evidence="3">Hemerythrin-like domain-containing protein</fullName>
    </recommendedName>
</protein>
<accession>A0A8T9C0D2</accession>
<dbReference type="Proteomes" id="UP000469558">
    <property type="component" value="Unassembled WGS sequence"/>
</dbReference>
<evidence type="ECO:0000313" key="1">
    <source>
        <dbReference type="EMBL" id="TVY73472.1"/>
    </source>
</evidence>
<proteinExistence type="predicted"/>
<gene>
    <name evidence="1" type="ORF">LSUE1_G005238</name>
</gene>
<evidence type="ECO:0000313" key="2">
    <source>
        <dbReference type="Proteomes" id="UP000469558"/>
    </source>
</evidence>
<dbReference type="OrthoDB" id="58416at2759"/>
<dbReference type="PANTHER" id="PTHR38048">
    <property type="entry name" value="EXPRESSED PROTEIN"/>
    <property type="match status" value="1"/>
</dbReference>
<dbReference type="InterPro" id="IPR053206">
    <property type="entry name" value="Dimeric_xanthone_biosynth"/>
</dbReference>
<reference evidence="1 2" key="1">
    <citation type="submission" date="2018-05" db="EMBL/GenBank/DDBJ databases">
        <title>Genome sequencing and assembly of the regulated plant pathogen Lachnellula willkommii and related sister species for the development of diagnostic species identification markers.</title>
        <authorList>
            <person name="Giroux E."/>
            <person name="Bilodeau G."/>
        </authorList>
    </citation>
    <scope>NUCLEOTIDE SEQUENCE [LARGE SCALE GENOMIC DNA]</scope>
    <source>
        <strain evidence="1 2">CBS 268.59</strain>
    </source>
</reference>
<sequence length="129" mass="14529">MMTPPMYRDFPLAVIPTPKFETGNTDPFTLDASYMALTHNAFIRGFNSIYQQVSRVQLADKQDFVGYCIAWHDCISQHYHYEETELFPAIDKAAGKQGLMDGAVDQHGIKPFRAAAFLLTRPKRPSTAA</sequence>